<gene>
    <name evidence="8" type="ORF">GCM10009539_36730</name>
</gene>
<dbReference type="EMBL" id="BAAAGX010000014">
    <property type="protein sequence ID" value="GAA0248108.1"/>
    <property type="molecule type" value="Genomic_DNA"/>
</dbReference>
<dbReference type="Gene3D" id="1.20.1740.10">
    <property type="entry name" value="Amino acid/polyamine transporter I"/>
    <property type="match status" value="1"/>
</dbReference>
<feature type="transmembrane region" description="Helical" evidence="7">
    <location>
        <begin position="132"/>
        <end position="153"/>
    </location>
</feature>
<evidence type="ECO:0008006" key="10">
    <source>
        <dbReference type="Google" id="ProtNLM"/>
    </source>
</evidence>
<feature type="transmembrane region" description="Helical" evidence="7">
    <location>
        <begin position="447"/>
        <end position="469"/>
    </location>
</feature>
<evidence type="ECO:0000313" key="9">
    <source>
        <dbReference type="Proteomes" id="UP001500967"/>
    </source>
</evidence>
<feature type="region of interest" description="Disordered" evidence="6">
    <location>
        <begin position="564"/>
        <end position="729"/>
    </location>
</feature>
<proteinExistence type="predicted"/>
<feature type="transmembrane region" description="Helical" evidence="7">
    <location>
        <begin position="201"/>
        <end position="219"/>
    </location>
</feature>
<organism evidence="8 9">
    <name type="scientific">Cryptosporangium japonicum</name>
    <dbReference type="NCBI Taxonomy" id="80872"/>
    <lineage>
        <taxon>Bacteria</taxon>
        <taxon>Bacillati</taxon>
        <taxon>Actinomycetota</taxon>
        <taxon>Actinomycetes</taxon>
        <taxon>Cryptosporangiales</taxon>
        <taxon>Cryptosporangiaceae</taxon>
        <taxon>Cryptosporangium</taxon>
    </lineage>
</organism>
<evidence type="ECO:0000256" key="5">
    <source>
        <dbReference type="ARBA" id="ARBA00023136"/>
    </source>
</evidence>
<feature type="transmembrane region" description="Helical" evidence="7">
    <location>
        <begin position="160"/>
        <end position="181"/>
    </location>
</feature>
<dbReference type="Pfam" id="PF13520">
    <property type="entry name" value="AA_permease_2"/>
    <property type="match status" value="1"/>
</dbReference>
<dbReference type="PANTHER" id="PTHR42770:SF16">
    <property type="entry name" value="AMINO ACID PERMEASE"/>
    <property type="match status" value="1"/>
</dbReference>
<dbReference type="RefSeq" id="WP_344650046.1">
    <property type="nucleotide sequence ID" value="NZ_BAAAGX010000014.1"/>
</dbReference>
<dbReference type="Proteomes" id="UP001500967">
    <property type="component" value="Unassembled WGS sequence"/>
</dbReference>
<feature type="transmembrane region" description="Helical" evidence="7">
    <location>
        <begin position="299"/>
        <end position="320"/>
    </location>
</feature>
<feature type="transmembrane region" description="Helical" evidence="7">
    <location>
        <begin position="97"/>
        <end position="120"/>
    </location>
</feature>
<reference evidence="8 9" key="1">
    <citation type="journal article" date="2019" name="Int. J. Syst. Evol. Microbiol.">
        <title>The Global Catalogue of Microorganisms (GCM) 10K type strain sequencing project: providing services to taxonomists for standard genome sequencing and annotation.</title>
        <authorList>
            <consortium name="The Broad Institute Genomics Platform"/>
            <consortium name="The Broad Institute Genome Sequencing Center for Infectious Disease"/>
            <person name="Wu L."/>
            <person name="Ma J."/>
        </authorList>
    </citation>
    <scope>NUCLEOTIDE SEQUENCE [LARGE SCALE GENOMIC DNA]</scope>
    <source>
        <strain evidence="8 9">JCM 10425</strain>
    </source>
</reference>
<name>A0ABN0UEN7_9ACTN</name>
<evidence type="ECO:0000256" key="6">
    <source>
        <dbReference type="SAM" id="MobiDB-lite"/>
    </source>
</evidence>
<evidence type="ECO:0000256" key="7">
    <source>
        <dbReference type="SAM" id="Phobius"/>
    </source>
</evidence>
<comment type="subcellular location">
    <subcellularLocation>
        <location evidence="1">Cell membrane</location>
        <topology evidence="1">Multi-pass membrane protein</topology>
    </subcellularLocation>
</comment>
<dbReference type="InterPro" id="IPR050367">
    <property type="entry name" value="APC_superfamily"/>
</dbReference>
<dbReference type="PANTHER" id="PTHR42770">
    <property type="entry name" value="AMINO ACID TRANSPORTER-RELATED"/>
    <property type="match status" value="1"/>
</dbReference>
<evidence type="ECO:0000256" key="2">
    <source>
        <dbReference type="ARBA" id="ARBA00022475"/>
    </source>
</evidence>
<dbReference type="InterPro" id="IPR002293">
    <property type="entry name" value="AA/rel_permease1"/>
</dbReference>
<feature type="transmembrane region" description="Helical" evidence="7">
    <location>
        <begin position="54"/>
        <end position="76"/>
    </location>
</feature>
<accession>A0ABN0UEN7</accession>
<evidence type="ECO:0000256" key="4">
    <source>
        <dbReference type="ARBA" id="ARBA00022989"/>
    </source>
</evidence>
<evidence type="ECO:0000256" key="3">
    <source>
        <dbReference type="ARBA" id="ARBA00022692"/>
    </source>
</evidence>
<feature type="transmembrane region" description="Helical" evidence="7">
    <location>
        <begin position="240"/>
        <end position="263"/>
    </location>
</feature>
<keyword evidence="9" id="KW-1185">Reference proteome</keyword>
<sequence length="729" mass="74644">MGSTPAPFAASRPFVGGRLRTGHLLIFLLVTHTPLTLLWGAVPETYRVGQVEATPLVFAFSGVVLLGFVFGYSGLAKRLRHPGGLYVQVAHGLGRPVGVGAAVALLVVYIGMVAGMYGFFAGVLTALTQSVFGYGVPLWVGIVLCVTAGAVLSRFRARQVLPIFAVILVLQLVTVVVTLVAAFRSPAGGAASYQSLEPGGLLTGTFGVAVVFALMASTGTETAANYTAELTDPGRSLPRATYLSYAITTAVTVAGAVAISVLVGPVNATAAAQQAGPALFPLLVAQVVGPQEAVLVTDVLMAVLLTGVFGATAALQGALVRQLAGLARDGVLPPALIEPDAKGKRPYLLHFAHPTVGGFVALLLGDRTTGALEPWVLIGSALGVIGTLGLASLSATVWFLRGEADETGFFGWEGQVVAAAFSALTLGLIVVYGLTHVAALNPEGSGGTWPVVAVVFVPFLSGVVAALVLREARPSVYAMIGRSGMDSPGVTPPVAPTAPPTVVVLPEPVAVSYQDRATHPASAGFVPADPHAGPPPESSVGVPGSLDRGRLSGDVVPAVWHRPEVVSGGRPGGVSGAQPGSVPGDWPGGVSRAQPGDWPGGVSGDRPGALPGRRPEAVPGDRPISQIPGAGSGFVGSGRPPVGPDFGAQPGTPTAEPWRTRSEPWRVRPVGGPWTGGGDQPWPARTEIVPEDDPERPASPRPGIPSQRTAPEDHPGYNWWDPQPHPPAH</sequence>
<keyword evidence="5 7" id="KW-0472">Membrane</keyword>
<evidence type="ECO:0000313" key="8">
    <source>
        <dbReference type="EMBL" id="GAA0248108.1"/>
    </source>
</evidence>
<comment type="caution">
    <text evidence="8">The sequence shown here is derived from an EMBL/GenBank/DDBJ whole genome shotgun (WGS) entry which is preliminary data.</text>
</comment>
<keyword evidence="4 7" id="KW-1133">Transmembrane helix</keyword>
<feature type="transmembrane region" description="Helical" evidence="7">
    <location>
        <begin position="21"/>
        <end position="42"/>
    </location>
</feature>
<feature type="transmembrane region" description="Helical" evidence="7">
    <location>
        <begin position="412"/>
        <end position="435"/>
    </location>
</feature>
<evidence type="ECO:0000256" key="1">
    <source>
        <dbReference type="ARBA" id="ARBA00004651"/>
    </source>
</evidence>
<keyword evidence="3 7" id="KW-0812">Transmembrane</keyword>
<keyword evidence="2" id="KW-1003">Cell membrane</keyword>
<feature type="transmembrane region" description="Helical" evidence="7">
    <location>
        <begin position="377"/>
        <end position="400"/>
    </location>
</feature>
<feature type="region of interest" description="Disordered" evidence="6">
    <location>
        <begin position="520"/>
        <end position="548"/>
    </location>
</feature>
<protein>
    <recommendedName>
        <fullName evidence="10">Amino acid transporter</fullName>
    </recommendedName>
</protein>